<dbReference type="EMBL" id="VSRR010080567">
    <property type="protein sequence ID" value="MPC89303.1"/>
    <property type="molecule type" value="Genomic_DNA"/>
</dbReference>
<comment type="caution">
    <text evidence="1">The sequence shown here is derived from an EMBL/GenBank/DDBJ whole genome shotgun (WGS) entry which is preliminary data.</text>
</comment>
<dbReference type="Proteomes" id="UP000324222">
    <property type="component" value="Unassembled WGS sequence"/>
</dbReference>
<reference evidence="1 2" key="1">
    <citation type="submission" date="2019-05" db="EMBL/GenBank/DDBJ databases">
        <title>Another draft genome of Portunus trituberculatus and its Hox gene families provides insights of decapod evolution.</title>
        <authorList>
            <person name="Jeong J.-H."/>
            <person name="Song I."/>
            <person name="Kim S."/>
            <person name="Choi T."/>
            <person name="Kim D."/>
            <person name="Ryu S."/>
            <person name="Kim W."/>
        </authorList>
    </citation>
    <scope>NUCLEOTIDE SEQUENCE [LARGE SCALE GENOMIC DNA]</scope>
    <source>
        <tissue evidence="1">Muscle</tissue>
    </source>
</reference>
<protein>
    <submittedName>
        <fullName evidence="1">Uncharacterized protein</fullName>
    </submittedName>
</protein>
<evidence type="ECO:0000313" key="2">
    <source>
        <dbReference type="Proteomes" id="UP000324222"/>
    </source>
</evidence>
<organism evidence="1 2">
    <name type="scientific">Portunus trituberculatus</name>
    <name type="common">Swimming crab</name>
    <name type="synonym">Neptunus trituberculatus</name>
    <dbReference type="NCBI Taxonomy" id="210409"/>
    <lineage>
        <taxon>Eukaryota</taxon>
        <taxon>Metazoa</taxon>
        <taxon>Ecdysozoa</taxon>
        <taxon>Arthropoda</taxon>
        <taxon>Crustacea</taxon>
        <taxon>Multicrustacea</taxon>
        <taxon>Malacostraca</taxon>
        <taxon>Eumalacostraca</taxon>
        <taxon>Eucarida</taxon>
        <taxon>Decapoda</taxon>
        <taxon>Pleocyemata</taxon>
        <taxon>Brachyura</taxon>
        <taxon>Eubrachyura</taxon>
        <taxon>Portunoidea</taxon>
        <taxon>Portunidae</taxon>
        <taxon>Portuninae</taxon>
        <taxon>Portunus</taxon>
    </lineage>
</organism>
<sequence length="23" mass="2513">MEATGCVVWVVVAGKLRPRRVGE</sequence>
<dbReference type="AlphaFoldDB" id="A0A5B7J4A5"/>
<keyword evidence="2" id="KW-1185">Reference proteome</keyword>
<evidence type="ECO:0000313" key="1">
    <source>
        <dbReference type="EMBL" id="MPC89303.1"/>
    </source>
</evidence>
<proteinExistence type="predicted"/>
<name>A0A5B7J4A5_PORTR</name>
<accession>A0A5B7J4A5</accession>
<gene>
    <name evidence="1" type="ORF">E2C01_084243</name>
</gene>